<dbReference type="CDD" id="cd00371">
    <property type="entry name" value="HMA"/>
    <property type="match status" value="1"/>
</dbReference>
<dbReference type="Gene3D" id="3.30.70.100">
    <property type="match status" value="1"/>
</dbReference>
<evidence type="ECO:0000259" key="1">
    <source>
        <dbReference type="PROSITE" id="PS50846"/>
    </source>
</evidence>
<dbReference type="PROSITE" id="PS50846">
    <property type="entry name" value="HMA_2"/>
    <property type="match status" value="1"/>
</dbReference>
<gene>
    <name evidence="2" type="ORF">ACFQ5P_11645</name>
</gene>
<dbReference type="Pfam" id="PF00403">
    <property type="entry name" value="HMA"/>
    <property type="match status" value="1"/>
</dbReference>
<dbReference type="InterPro" id="IPR006121">
    <property type="entry name" value="HMA_dom"/>
</dbReference>
<comment type="caution">
    <text evidence="2">The sequence shown here is derived from an EMBL/GenBank/DDBJ whole genome shotgun (WGS) entry which is preliminary data.</text>
</comment>
<dbReference type="SUPFAM" id="SSF55008">
    <property type="entry name" value="HMA, heavy metal-associated domain"/>
    <property type="match status" value="1"/>
</dbReference>
<sequence>MILSVPDMSCAHCQSAIQTAIAGAGGRAQVDLANRQVAVTGLDIAQAQAALAAVGFAARPLPKAPGPP</sequence>
<evidence type="ECO:0000313" key="2">
    <source>
        <dbReference type="EMBL" id="MFD1481949.1"/>
    </source>
</evidence>
<feature type="domain" description="HMA" evidence="1">
    <location>
        <begin position="1"/>
        <end position="59"/>
    </location>
</feature>
<name>A0ABW4DXK1_9RHOB</name>
<dbReference type="Proteomes" id="UP001597302">
    <property type="component" value="Unassembled WGS sequence"/>
</dbReference>
<dbReference type="InterPro" id="IPR036163">
    <property type="entry name" value="HMA_dom_sf"/>
</dbReference>
<accession>A0ABW4DXK1</accession>
<proteinExistence type="predicted"/>
<keyword evidence="3" id="KW-1185">Reference proteome</keyword>
<dbReference type="RefSeq" id="WP_131573209.1">
    <property type="nucleotide sequence ID" value="NZ_CBCSAJ010000003.1"/>
</dbReference>
<protein>
    <submittedName>
        <fullName evidence="2">Heavy-metal-associated domain-containing protein</fullName>
    </submittedName>
</protein>
<dbReference type="EMBL" id="JBHTOQ010000022">
    <property type="protein sequence ID" value="MFD1481949.1"/>
    <property type="molecule type" value="Genomic_DNA"/>
</dbReference>
<organism evidence="2 3">
    <name type="scientific">Paracoccus nototheniae</name>
    <dbReference type="NCBI Taxonomy" id="2489002"/>
    <lineage>
        <taxon>Bacteria</taxon>
        <taxon>Pseudomonadati</taxon>
        <taxon>Pseudomonadota</taxon>
        <taxon>Alphaproteobacteria</taxon>
        <taxon>Rhodobacterales</taxon>
        <taxon>Paracoccaceae</taxon>
        <taxon>Paracoccus</taxon>
    </lineage>
</organism>
<evidence type="ECO:0000313" key="3">
    <source>
        <dbReference type="Proteomes" id="UP001597302"/>
    </source>
</evidence>
<reference evidence="3" key="1">
    <citation type="journal article" date="2019" name="Int. J. Syst. Evol. Microbiol.">
        <title>The Global Catalogue of Microorganisms (GCM) 10K type strain sequencing project: providing services to taxonomists for standard genome sequencing and annotation.</title>
        <authorList>
            <consortium name="The Broad Institute Genomics Platform"/>
            <consortium name="The Broad Institute Genome Sequencing Center for Infectious Disease"/>
            <person name="Wu L."/>
            <person name="Ma J."/>
        </authorList>
    </citation>
    <scope>NUCLEOTIDE SEQUENCE [LARGE SCALE GENOMIC DNA]</scope>
    <source>
        <strain evidence="3">CCM 8875</strain>
    </source>
</reference>